<dbReference type="Proteomes" id="UP000778951">
    <property type="component" value="Unassembled WGS sequence"/>
</dbReference>
<name>A0A968GG90_9SPIO</name>
<protein>
    <submittedName>
        <fullName evidence="1">Uncharacterized protein</fullName>
    </submittedName>
</protein>
<evidence type="ECO:0000313" key="2">
    <source>
        <dbReference type="Proteomes" id="UP000778951"/>
    </source>
</evidence>
<keyword evidence="2" id="KW-1185">Reference proteome</keyword>
<comment type="caution">
    <text evidence="1">The sequence shown here is derived from an EMBL/GenBank/DDBJ whole genome shotgun (WGS) entry which is preliminary data.</text>
</comment>
<sequence length="162" mass="19216">MEYKYVLENVSNYFLSLEQQTHLRAFAQRLIVLFDEHMQWYNPQWYTVWQAQISAVKHLHIVYTGAFCYIQFTEKETSQAEALFPTYFDGYYAEDGFHSCAYLYYEGLEDDLGVCAEFGDIFGQATLWFRRGVLLHINVVAYFNTNKQFIPNDIEKLSVYKD</sequence>
<gene>
    <name evidence="1" type="ORF">HCT48_03385</name>
</gene>
<accession>A0A968GG90</accession>
<dbReference type="AlphaFoldDB" id="A0A968GG90"/>
<proteinExistence type="predicted"/>
<reference evidence="1" key="1">
    <citation type="submission" date="2020-03" db="EMBL/GenBank/DDBJ databases">
        <title>Spirochaetal bacteria isolated from arthropods constitute a novel genus Entomospira genus novum within the order Spirochaetales.</title>
        <authorList>
            <person name="Grana-Miraglia L."/>
            <person name="Sikutova S."/>
            <person name="Fingerle V."/>
            <person name="Sing A."/>
            <person name="Castillo-Ramirez S."/>
            <person name="Margos G."/>
            <person name="Rudolf I."/>
        </authorList>
    </citation>
    <scope>NUCLEOTIDE SEQUENCE</scope>
    <source>
        <strain evidence="1">BR149</strain>
    </source>
</reference>
<dbReference type="EMBL" id="JAATLM010000001">
    <property type="protein sequence ID" value="NIZ69256.1"/>
    <property type="molecule type" value="Genomic_DNA"/>
</dbReference>
<evidence type="ECO:0000313" key="1">
    <source>
        <dbReference type="EMBL" id="NIZ69256.1"/>
    </source>
</evidence>
<organism evidence="1 2">
    <name type="scientific">Entomospira culicis</name>
    <dbReference type="NCBI Taxonomy" id="2719989"/>
    <lineage>
        <taxon>Bacteria</taxon>
        <taxon>Pseudomonadati</taxon>
        <taxon>Spirochaetota</taxon>
        <taxon>Spirochaetia</taxon>
        <taxon>Spirochaetales</taxon>
        <taxon>Spirochaetaceae</taxon>
        <taxon>Entomospira</taxon>
    </lineage>
</organism>
<dbReference type="RefSeq" id="WP_167695350.1">
    <property type="nucleotide sequence ID" value="NZ_CP118185.1"/>
</dbReference>